<reference evidence="1 2" key="1">
    <citation type="submission" date="2015-10" db="EMBL/GenBank/DDBJ databases">
        <title>Full genome of DAOMC 229536 Phialocephala scopiformis, a fungal endophyte of spruce producing the potent anti-insectan compound rugulosin.</title>
        <authorList>
            <consortium name="DOE Joint Genome Institute"/>
            <person name="Walker A.K."/>
            <person name="Frasz S.L."/>
            <person name="Seifert K.A."/>
            <person name="Miller J.D."/>
            <person name="Mondo S.J."/>
            <person name="Labutti K."/>
            <person name="Lipzen A."/>
            <person name="Dockter R."/>
            <person name="Kennedy M."/>
            <person name="Grigoriev I.V."/>
            <person name="Spatafora J.W."/>
        </authorList>
    </citation>
    <scope>NUCLEOTIDE SEQUENCE [LARGE SCALE GENOMIC DNA]</scope>
    <source>
        <strain evidence="1 2">CBS 120377</strain>
    </source>
</reference>
<accession>A0A194XSU6</accession>
<dbReference type="RefSeq" id="XP_018077157.1">
    <property type="nucleotide sequence ID" value="XM_018206630.1"/>
</dbReference>
<dbReference type="InParanoid" id="A0A194XSU6"/>
<keyword evidence="2" id="KW-1185">Reference proteome</keyword>
<gene>
    <name evidence="1" type="ORF">LY89DRAFT_310956</name>
</gene>
<dbReference type="OrthoDB" id="3559314at2759"/>
<dbReference type="EMBL" id="KQ947406">
    <property type="protein sequence ID" value="KUJ22802.1"/>
    <property type="molecule type" value="Genomic_DNA"/>
</dbReference>
<evidence type="ECO:0000313" key="2">
    <source>
        <dbReference type="Proteomes" id="UP000070700"/>
    </source>
</evidence>
<evidence type="ECO:0000313" key="1">
    <source>
        <dbReference type="EMBL" id="KUJ22802.1"/>
    </source>
</evidence>
<name>A0A194XSU6_MOLSC</name>
<dbReference type="KEGG" id="psco:LY89DRAFT_310956"/>
<sequence>MYLSFYDLENIYCPNKKDYSARLAWLKEIGLDAPLFHYRYTTLYQRQEVEDAWAQIPPHLRKYVERQAVMFKYKTTIKLDSIPLRHVPPEVLPLPISVLAMQFFNALGCNLNDVRNTMNKRRAWLKDLNLHGPLYSSLCVYLPETKAVDQLHCNSYSVIERRAIQAKAAYLRVMLNPPKPSWVDFESKYSSSPRSSPKG</sequence>
<protein>
    <submittedName>
        <fullName evidence="1">Uncharacterized protein</fullName>
    </submittedName>
</protein>
<dbReference type="GeneID" id="28816356"/>
<proteinExistence type="predicted"/>
<dbReference type="Proteomes" id="UP000070700">
    <property type="component" value="Unassembled WGS sequence"/>
</dbReference>
<dbReference type="AlphaFoldDB" id="A0A194XSU6"/>
<organism evidence="1 2">
    <name type="scientific">Mollisia scopiformis</name>
    <name type="common">Conifer needle endophyte fungus</name>
    <name type="synonym">Phialocephala scopiformis</name>
    <dbReference type="NCBI Taxonomy" id="149040"/>
    <lineage>
        <taxon>Eukaryota</taxon>
        <taxon>Fungi</taxon>
        <taxon>Dikarya</taxon>
        <taxon>Ascomycota</taxon>
        <taxon>Pezizomycotina</taxon>
        <taxon>Leotiomycetes</taxon>
        <taxon>Helotiales</taxon>
        <taxon>Mollisiaceae</taxon>
        <taxon>Mollisia</taxon>
    </lineage>
</organism>